<proteinExistence type="predicted"/>
<gene>
    <name evidence="2" type="ORF">GCM10011430_03760</name>
</gene>
<sequence>MYCAAVFTSHRMKPSRSEFIPVRNLQYHIRHWGNDDAPALFMLHGWMDVSASFQFLVDALQRDWHVIAPDWRGFGLTDYAESGYWHPDYLADLEAILDRYAPAQAVNLLGHSLGANVAGIYAGVRPRRITKLILLEGFGRPAMTPEEAPQRYATWLDELCSVPLLRPYRSQEAVAARLQKNNPRLTKERAMFLAEHWASPDERGNWVLRADARHKLTNPVLYRIEEVLACWRAITAPVLWVEAECSELLPRFGTPDQIRTELDRRIAQLANAAILKVPDAGHMVQHDQPEILARAIDAFLA</sequence>
<dbReference type="PRINTS" id="PR00111">
    <property type="entry name" value="ABHYDROLASE"/>
</dbReference>
<dbReference type="PANTHER" id="PTHR43798">
    <property type="entry name" value="MONOACYLGLYCEROL LIPASE"/>
    <property type="match status" value="1"/>
</dbReference>
<dbReference type="SUPFAM" id="SSF53474">
    <property type="entry name" value="alpha/beta-Hydrolases"/>
    <property type="match status" value="1"/>
</dbReference>
<dbReference type="AlphaFoldDB" id="A0A8J3AY66"/>
<protein>
    <submittedName>
        <fullName evidence="2">Hydrolase</fullName>
    </submittedName>
</protein>
<feature type="domain" description="AB hydrolase-1" evidence="1">
    <location>
        <begin position="38"/>
        <end position="288"/>
    </location>
</feature>
<dbReference type="InterPro" id="IPR050266">
    <property type="entry name" value="AB_hydrolase_sf"/>
</dbReference>
<evidence type="ECO:0000313" key="2">
    <source>
        <dbReference type="EMBL" id="GGI53202.1"/>
    </source>
</evidence>
<dbReference type="InterPro" id="IPR000073">
    <property type="entry name" value="AB_hydrolase_1"/>
</dbReference>
<dbReference type="GO" id="GO:0016020">
    <property type="term" value="C:membrane"/>
    <property type="evidence" value="ECO:0007669"/>
    <property type="project" value="TreeGrafter"/>
</dbReference>
<name>A0A8J3AY66_9BURK</name>
<keyword evidence="2" id="KW-0378">Hydrolase</keyword>
<organism evidence="2 3">
    <name type="scientific">Oxalicibacterium solurbis</name>
    <dbReference type="NCBI Taxonomy" id="69280"/>
    <lineage>
        <taxon>Bacteria</taxon>
        <taxon>Pseudomonadati</taxon>
        <taxon>Pseudomonadota</taxon>
        <taxon>Betaproteobacteria</taxon>
        <taxon>Burkholderiales</taxon>
        <taxon>Oxalobacteraceae</taxon>
        <taxon>Oxalicibacterium</taxon>
    </lineage>
</organism>
<dbReference type="Pfam" id="PF00561">
    <property type="entry name" value="Abhydrolase_1"/>
    <property type="match status" value="1"/>
</dbReference>
<reference evidence="2" key="2">
    <citation type="submission" date="2020-09" db="EMBL/GenBank/DDBJ databases">
        <authorList>
            <person name="Sun Q."/>
            <person name="Sedlacek I."/>
        </authorList>
    </citation>
    <scope>NUCLEOTIDE SEQUENCE</scope>
    <source>
        <strain evidence="2">CCM 7664</strain>
    </source>
</reference>
<keyword evidence="3" id="KW-1185">Reference proteome</keyword>
<dbReference type="PANTHER" id="PTHR43798:SF33">
    <property type="entry name" value="HYDROLASE, PUTATIVE (AFU_ORTHOLOGUE AFUA_2G14860)-RELATED"/>
    <property type="match status" value="1"/>
</dbReference>
<dbReference type="GO" id="GO:0016787">
    <property type="term" value="F:hydrolase activity"/>
    <property type="evidence" value="ECO:0007669"/>
    <property type="project" value="UniProtKB-KW"/>
</dbReference>
<evidence type="ECO:0000259" key="1">
    <source>
        <dbReference type="Pfam" id="PF00561"/>
    </source>
</evidence>
<dbReference type="EMBL" id="BMDP01000001">
    <property type="protein sequence ID" value="GGI53202.1"/>
    <property type="molecule type" value="Genomic_DNA"/>
</dbReference>
<dbReference type="InterPro" id="IPR029058">
    <property type="entry name" value="AB_hydrolase_fold"/>
</dbReference>
<accession>A0A8J3AY66</accession>
<reference evidence="2" key="1">
    <citation type="journal article" date="2014" name="Int. J. Syst. Evol. Microbiol.">
        <title>Complete genome sequence of Corynebacterium casei LMG S-19264T (=DSM 44701T), isolated from a smear-ripened cheese.</title>
        <authorList>
            <consortium name="US DOE Joint Genome Institute (JGI-PGF)"/>
            <person name="Walter F."/>
            <person name="Albersmeier A."/>
            <person name="Kalinowski J."/>
            <person name="Ruckert C."/>
        </authorList>
    </citation>
    <scope>NUCLEOTIDE SEQUENCE</scope>
    <source>
        <strain evidence="2">CCM 7664</strain>
    </source>
</reference>
<evidence type="ECO:0000313" key="3">
    <source>
        <dbReference type="Proteomes" id="UP000627205"/>
    </source>
</evidence>
<comment type="caution">
    <text evidence="2">The sequence shown here is derived from an EMBL/GenBank/DDBJ whole genome shotgun (WGS) entry which is preliminary data.</text>
</comment>
<dbReference type="Proteomes" id="UP000627205">
    <property type="component" value="Unassembled WGS sequence"/>
</dbReference>
<dbReference type="Gene3D" id="3.40.50.1820">
    <property type="entry name" value="alpha/beta hydrolase"/>
    <property type="match status" value="1"/>
</dbReference>